<name>A0A068R5W4_9GAMM</name>
<evidence type="ECO:0000313" key="2">
    <source>
        <dbReference type="Proteomes" id="UP000032735"/>
    </source>
</evidence>
<dbReference type="AlphaFoldDB" id="A0A068R5W4"/>
<dbReference type="Proteomes" id="UP000032735">
    <property type="component" value="Chromosome"/>
</dbReference>
<sequence>MVLLNKAMYQICREAELTTANNLILLIKLTRSIIELDNVIR</sequence>
<accession>A0A068R5W4</accession>
<dbReference type="EMBL" id="FO704551">
    <property type="protein sequence ID" value="CDG22266.1"/>
    <property type="molecule type" value="Genomic_DNA"/>
</dbReference>
<keyword evidence="2" id="KW-1185">Reference proteome</keyword>
<evidence type="ECO:0000313" key="1">
    <source>
        <dbReference type="EMBL" id="CDG22266.1"/>
    </source>
</evidence>
<reference evidence="1 2" key="1">
    <citation type="submission" date="2013-07" db="EMBL/GenBank/DDBJ databases">
        <authorList>
            <person name="Genoscope - CEA"/>
        </authorList>
    </citation>
    <scope>NUCLEOTIDE SEQUENCE [LARGE SCALE GENOMIC DNA]</scope>
    <source>
        <strain evidence="1 2">G6</strain>
    </source>
</reference>
<gene>
    <name evidence="1" type="ORF">XPG1_2614</name>
</gene>
<dbReference type="HOGENOM" id="CLU_219179_0_0_6"/>
<dbReference type="STRING" id="1354304.XPG1_2614"/>
<organism evidence="1 2">
    <name type="scientific">Xenorhabdus poinarii G6</name>
    <dbReference type="NCBI Taxonomy" id="1354304"/>
    <lineage>
        <taxon>Bacteria</taxon>
        <taxon>Pseudomonadati</taxon>
        <taxon>Pseudomonadota</taxon>
        <taxon>Gammaproteobacteria</taxon>
        <taxon>Enterobacterales</taxon>
        <taxon>Morganellaceae</taxon>
        <taxon>Xenorhabdus</taxon>
    </lineage>
</organism>
<proteinExistence type="predicted"/>
<protein>
    <submittedName>
        <fullName evidence="1">Uncharacterized protein</fullName>
    </submittedName>
</protein>
<dbReference type="KEGG" id="xpo:XPG1_2614"/>